<dbReference type="RefSeq" id="WP_207846170.1">
    <property type="nucleotide sequence ID" value="NZ_JAFVMH010000004.1"/>
</dbReference>
<sequence>MKTGLTAIPYALRLLLIVVLVGLWQVFCSIGLLGTGIVPAPVTIWHDMCAVMGQSASRAALWLSLRDILIAALIAGAGGIAVGMIVHPIRLLRAALEPYLASYYAVPTFIFYPALITVTGSGRLPIILISIMLGIVAMITTTLTALDGVSRSIVRTARVFGLTPLQNVMYVRIPAAAPMLLSGLRLCVSYAFIGVIASEFIMSDAGVGYQIAYAYDNFDTDTMYGYIGCVVVLAAATTLGFDMIAAEPVKREGA</sequence>
<name>A0A939HJD0_9PROT</name>
<feature type="domain" description="ABC transmembrane type-1" evidence="8">
    <location>
        <begin position="61"/>
        <end position="245"/>
    </location>
</feature>
<dbReference type="InterPro" id="IPR000515">
    <property type="entry name" value="MetI-like"/>
</dbReference>
<evidence type="ECO:0000259" key="8">
    <source>
        <dbReference type="PROSITE" id="PS50928"/>
    </source>
</evidence>
<organism evidence="9 10">
    <name type="scientific">Acetobacter garciniae</name>
    <dbReference type="NCBI Taxonomy" id="2817435"/>
    <lineage>
        <taxon>Bacteria</taxon>
        <taxon>Pseudomonadati</taxon>
        <taxon>Pseudomonadota</taxon>
        <taxon>Alphaproteobacteria</taxon>
        <taxon>Acetobacterales</taxon>
        <taxon>Acetobacteraceae</taxon>
        <taxon>Acetobacter</taxon>
    </lineage>
</organism>
<evidence type="ECO:0000313" key="9">
    <source>
        <dbReference type="EMBL" id="MBO1325513.1"/>
    </source>
</evidence>
<feature type="transmembrane region" description="Helical" evidence="7">
    <location>
        <begin position="223"/>
        <end position="241"/>
    </location>
</feature>
<evidence type="ECO:0000313" key="10">
    <source>
        <dbReference type="Proteomes" id="UP000664073"/>
    </source>
</evidence>
<protein>
    <submittedName>
        <fullName evidence="9">ABC transporter permease subunit</fullName>
    </submittedName>
</protein>
<dbReference type="GO" id="GO:0005886">
    <property type="term" value="C:plasma membrane"/>
    <property type="evidence" value="ECO:0007669"/>
    <property type="project" value="UniProtKB-SubCell"/>
</dbReference>
<feature type="transmembrane region" description="Helical" evidence="7">
    <location>
        <begin position="68"/>
        <end position="89"/>
    </location>
</feature>
<dbReference type="PROSITE" id="PS50928">
    <property type="entry name" value="ABC_TM1"/>
    <property type="match status" value="1"/>
</dbReference>
<dbReference type="CDD" id="cd06261">
    <property type="entry name" value="TM_PBP2"/>
    <property type="match status" value="1"/>
</dbReference>
<feature type="transmembrane region" description="Helical" evidence="7">
    <location>
        <begin position="101"/>
        <end position="120"/>
    </location>
</feature>
<keyword evidence="10" id="KW-1185">Reference proteome</keyword>
<evidence type="ECO:0000256" key="7">
    <source>
        <dbReference type="RuleBase" id="RU363032"/>
    </source>
</evidence>
<evidence type="ECO:0000256" key="5">
    <source>
        <dbReference type="ARBA" id="ARBA00022989"/>
    </source>
</evidence>
<dbReference type="PANTHER" id="PTHR30151:SF0">
    <property type="entry name" value="ABC TRANSPORTER PERMEASE PROTEIN MJ0413-RELATED"/>
    <property type="match status" value="1"/>
</dbReference>
<gene>
    <name evidence="9" type="ORF">J2D77_10160</name>
</gene>
<comment type="caution">
    <text evidence="9">The sequence shown here is derived from an EMBL/GenBank/DDBJ whole genome shotgun (WGS) entry which is preliminary data.</text>
</comment>
<keyword evidence="3" id="KW-1003">Cell membrane</keyword>
<evidence type="ECO:0000256" key="3">
    <source>
        <dbReference type="ARBA" id="ARBA00022475"/>
    </source>
</evidence>
<accession>A0A939HJD0</accession>
<feature type="transmembrane region" description="Helical" evidence="7">
    <location>
        <begin position="126"/>
        <end position="146"/>
    </location>
</feature>
<feature type="transmembrane region" description="Helical" evidence="7">
    <location>
        <begin position="12"/>
        <end position="38"/>
    </location>
</feature>
<dbReference type="Gene3D" id="1.10.3720.10">
    <property type="entry name" value="MetI-like"/>
    <property type="match status" value="1"/>
</dbReference>
<reference evidence="9" key="1">
    <citation type="submission" date="2021-03" db="EMBL/GenBank/DDBJ databases">
        <title>The complete genome sequence of Acetobacter sp. TBRC 12339.</title>
        <authorList>
            <person name="Charoenyingcharoen P."/>
            <person name="Yukphan P."/>
        </authorList>
    </citation>
    <scope>NUCLEOTIDE SEQUENCE</scope>
    <source>
        <strain evidence="9">TBRC 12339</strain>
    </source>
</reference>
<comment type="subcellular location">
    <subcellularLocation>
        <location evidence="1 7">Cell membrane</location>
        <topology evidence="1 7">Multi-pass membrane protein</topology>
    </subcellularLocation>
</comment>
<dbReference type="SUPFAM" id="SSF161098">
    <property type="entry name" value="MetI-like"/>
    <property type="match status" value="1"/>
</dbReference>
<keyword evidence="5 7" id="KW-1133">Transmembrane helix</keyword>
<evidence type="ECO:0000256" key="2">
    <source>
        <dbReference type="ARBA" id="ARBA00022448"/>
    </source>
</evidence>
<comment type="similarity">
    <text evidence="7">Belongs to the binding-protein-dependent transport system permease family.</text>
</comment>
<evidence type="ECO:0000256" key="6">
    <source>
        <dbReference type="ARBA" id="ARBA00023136"/>
    </source>
</evidence>
<dbReference type="Pfam" id="PF00528">
    <property type="entry name" value="BPD_transp_1"/>
    <property type="match status" value="1"/>
</dbReference>
<evidence type="ECO:0000256" key="1">
    <source>
        <dbReference type="ARBA" id="ARBA00004651"/>
    </source>
</evidence>
<dbReference type="AlphaFoldDB" id="A0A939HJD0"/>
<proteinExistence type="inferred from homology"/>
<dbReference type="GO" id="GO:0055085">
    <property type="term" value="P:transmembrane transport"/>
    <property type="evidence" value="ECO:0007669"/>
    <property type="project" value="InterPro"/>
</dbReference>
<evidence type="ECO:0000256" key="4">
    <source>
        <dbReference type="ARBA" id="ARBA00022692"/>
    </source>
</evidence>
<dbReference type="InterPro" id="IPR035906">
    <property type="entry name" value="MetI-like_sf"/>
</dbReference>
<keyword evidence="2 7" id="KW-0813">Transport</keyword>
<dbReference type="PANTHER" id="PTHR30151">
    <property type="entry name" value="ALKANE SULFONATE ABC TRANSPORTER-RELATED, MEMBRANE SUBUNIT"/>
    <property type="match status" value="1"/>
</dbReference>
<dbReference type="EMBL" id="JAFVMH010000004">
    <property type="protein sequence ID" value="MBO1325513.1"/>
    <property type="molecule type" value="Genomic_DNA"/>
</dbReference>
<keyword evidence="6 7" id="KW-0472">Membrane</keyword>
<feature type="transmembrane region" description="Helical" evidence="7">
    <location>
        <begin position="179"/>
        <end position="203"/>
    </location>
</feature>
<keyword evidence="4 7" id="KW-0812">Transmembrane</keyword>
<dbReference type="Proteomes" id="UP000664073">
    <property type="component" value="Unassembled WGS sequence"/>
</dbReference>